<dbReference type="InterPro" id="IPR050397">
    <property type="entry name" value="Env_Response_Regulators"/>
</dbReference>
<dbReference type="SUPFAM" id="SSF46785">
    <property type="entry name" value="Winged helix' DNA-binding domain"/>
    <property type="match status" value="1"/>
</dbReference>
<evidence type="ECO:0000259" key="4">
    <source>
        <dbReference type="PROSITE" id="PS50042"/>
    </source>
</evidence>
<dbReference type="Pfam" id="PF13545">
    <property type="entry name" value="HTH_Crp_2"/>
    <property type="match status" value="1"/>
</dbReference>
<dbReference type="InterPro" id="IPR036390">
    <property type="entry name" value="WH_DNA-bd_sf"/>
</dbReference>
<keyword evidence="6" id="KW-1185">Reference proteome</keyword>
<dbReference type="GO" id="GO:0003677">
    <property type="term" value="F:DNA binding"/>
    <property type="evidence" value="ECO:0007669"/>
    <property type="project" value="UniProtKB-KW"/>
</dbReference>
<dbReference type="Pfam" id="PF00027">
    <property type="entry name" value="cNMP_binding"/>
    <property type="match status" value="1"/>
</dbReference>
<sequence>MRIRGFRGLLGEDGWRLLLRQGVERRYPARTVLMRQGDRGTDVVVLVTGRVKVLGVERDGGQALITLRGAGDLVGEVAARSAGGRTATVETLDRCTTRVIPAAAFGAFLDEHGGTSALLDYMAAKLSQTVRHQLDTVHHGPERRIARLLLEVVALADEAADPPTRVPFSQRDLALSLGLARSTVADHLRRLKEVGALRPGPRLDVVDMAALRHVAGM</sequence>
<feature type="domain" description="Cyclic nucleotide-binding" evidence="4">
    <location>
        <begin position="24"/>
        <end position="109"/>
    </location>
</feature>
<dbReference type="PANTHER" id="PTHR24567:SF74">
    <property type="entry name" value="HTH-TYPE TRANSCRIPTIONAL REGULATOR ARCR"/>
    <property type="match status" value="1"/>
</dbReference>
<evidence type="ECO:0000256" key="2">
    <source>
        <dbReference type="ARBA" id="ARBA00023125"/>
    </source>
</evidence>
<dbReference type="Gene3D" id="2.60.120.10">
    <property type="entry name" value="Jelly Rolls"/>
    <property type="match status" value="1"/>
</dbReference>
<evidence type="ECO:0000313" key="5">
    <source>
        <dbReference type="EMBL" id="MBB4965720.1"/>
    </source>
</evidence>
<keyword evidence="3" id="KW-0804">Transcription</keyword>
<evidence type="ECO:0000256" key="3">
    <source>
        <dbReference type="ARBA" id="ARBA00023163"/>
    </source>
</evidence>
<dbReference type="InterPro" id="IPR014710">
    <property type="entry name" value="RmlC-like_jellyroll"/>
</dbReference>
<dbReference type="PANTHER" id="PTHR24567">
    <property type="entry name" value="CRP FAMILY TRANSCRIPTIONAL REGULATORY PROTEIN"/>
    <property type="match status" value="1"/>
</dbReference>
<dbReference type="GO" id="GO:0003700">
    <property type="term" value="F:DNA-binding transcription factor activity"/>
    <property type="evidence" value="ECO:0007669"/>
    <property type="project" value="TreeGrafter"/>
</dbReference>
<dbReference type="AlphaFoldDB" id="A0A7W7WVV4"/>
<dbReference type="InterPro" id="IPR018490">
    <property type="entry name" value="cNMP-bd_dom_sf"/>
</dbReference>
<name>A0A7W7WVV4_9PSEU</name>
<organism evidence="5 6">
    <name type="scientific">Saccharothrix violaceirubra</name>
    <dbReference type="NCBI Taxonomy" id="413306"/>
    <lineage>
        <taxon>Bacteria</taxon>
        <taxon>Bacillati</taxon>
        <taxon>Actinomycetota</taxon>
        <taxon>Actinomycetes</taxon>
        <taxon>Pseudonocardiales</taxon>
        <taxon>Pseudonocardiaceae</taxon>
        <taxon>Saccharothrix</taxon>
    </lineage>
</organism>
<keyword evidence="2" id="KW-0238">DNA-binding</keyword>
<accession>A0A7W7WVV4</accession>
<proteinExistence type="predicted"/>
<dbReference type="InterPro" id="IPR012318">
    <property type="entry name" value="HTH_CRP"/>
</dbReference>
<dbReference type="EMBL" id="JACHJS010000001">
    <property type="protein sequence ID" value="MBB4965720.1"/>
    <property type="molecule type" value="Genomic_DNA"/>
</dbReference>
<dbReference type="InterPro" id="IPR000595">
    <property type="entry name" value="cNMP-bd_dom"/>
</dbReference>
<keyword evidence="1" id="KW-0805">Transcription regulation</keyword>
<reference evidence="5 6" key="1">
    <citation type="submission" date="2020-08" db="EMBL/GenBank/DDBJ databases">
        <title>Sequencing the genomes of 1000 actinobacteria strains.</title>
        <authorList>
            <person name="Klenk H.-P."/>
        </authorList>
    </citation>
    <scope>NUCLEOTIDE SEQUENCE [LARGE SCALE GENOMIC DNA]</scope>
    <source>
        <strain evidence="5 6">DSM 45084</strain>
    </source>
</reference>
<dbReference type="SMART" id="SM00100">
    <property type="entry name" value="cNMP"/>
    <property type="match status" value="1"/>
</dbReference>
<comment type="caution">
    <text evidence="5">The sequence shown here is derived from an EMBL/GenBank/DDBJ whole genome shotgun (WGS) entry which is preliminary data.</text>
</comment>
<dbReference type="GO" id="GO:0005829">
    <property type="term" value="C:cytosol"/>
    <property type="evidence" value="ECO:0007669"/>
    <property type="project" value="TreeGrafter"/>
</dbReference>
<dbReference type="PROSITE" id="PS50042">
    <property type="entry name" value="CNMP_BINDING_3"/>
    <property type="match status" value="1"/>
</dbReference>
<gene>
    <name evidence="5" type="ORF">F4559_003079</name>
</gene>
<dbReference type="CDD" id="cd00038">
    <property type="entry name" value="CAP_ED"/>
    <property type="match status" value="1"/>
</dbReference>
<dbReference type="Proteomes" id="UP000542674">
    <property type="component" value="Unassembled WGS sequence"/>
</dbReference>
<evidence type="ECO:0000256" key="1">
    <source>
        <dbReference type="ARBA" id="ARBA00023015"/>
    </source>
</evidence>
<dbReference type="RefSeq" id="WP_312865667.1">
    <property type="nucleotide sequence ID" value="NZ_BAABAI010000038.1"/>
</dbReference>
<protein>
    <submittedName>
        <fullName evidence="5">CRP-like cAMP-binding protein</fullName>
    </submittedName>
</protein>
<evidence type="ECO:0000313" key="6">
    <source>
        <dbReference type="Proteomes" id="UP000542674"/>
    </source>
</evidence>
<dbReference type="SUPFAM" id="SSF51206">
    <property type="entry name" value="cAMP-binding domain-like"/>
    <property type="match status" value="1"/>
</dbReference>